<dbReference type="PANTHER" id="PTHR43350">
    <property type="entry name" value="NAD-DEPENDENT ALCOHOL DEHYDROGENASE"/>
    <property type="match status" value="1"/>
</dbReference>
<evidence type="ECO:0000259" key="9">
    <source>
        <dbReference type="Pfam" id="PF08240"/>
    </source>
</evidence>
<dbReference type="SUPFAM" id="SSF50129">
    <property type="entry name" value="GroES-like"/>
    <property type="match status" value="1"/>
</dbReference>
<dbReference type="InterPro" id="IPR011032">
    <property type="entry name" value="GroES-like_sf"/>
</dbReference>
<dbReference type="PROSITE" id="PS00059">
    <property type="entry name" value="ADH_ZINC"/>
    <property type="match status" value="1"/>
</dbReference>
<comment type="similarity">
    <text evidence="2 6">Belongs to the zinc-containing alcohol dehydrogenase family.</text>
</comment>
<comment type="cofactor">
    <cofactor evidence="1 6">
        <name>Zn(2+)</name>
        <dbReference type="ChEBI" id="CHEBI:29105"/>
    </cofactor>
</comment>
<reference evidence="10 11" key="1">
    <citation type="journal article" date="2023" name="Int. J. Syst. Evol. Microbiol.">
        <title>Arthrobacter mangrovi sp. nov., an actinobacterium isolated from the rhizosphere of a mangrove.</title>
        <authorList>
            <person name="Hamada M."/>
            <person name="Saitou S."/>
            <person name="Enomoto N."/>
            <person name="Nanri K."/>
            <person name="Hidaka K."/>
            <person name="Miura T."/>
            <person name="Tamura T."/>
        </authorList>
    </citation>
    <scope>NUCLEOTIDE SEQUENCE [LARGE SCALE GENOMIC DNA]</scope>
    <source>
        <strain evidence="10 11">NBRC 112813</strain>
    </source>
</reference>
<keyword evidence="4 6" id="KW-0862">Zinc</keyword>
<gene>
    <name evidence="10" type="ORF">AHIS1636_33780</name>
</gene>
<evidence type="ECO:0008006" key="12">
    <source>
        <dbReference type="Google" id="ProtNLM"/>
    </source>
</evidence>
<dbReference type="Proteomes" id="UP001209654">
    <property type="component" value="Unassembled WGS sequence"/>
</dbReference>
<dbReference type="RefSeq" id="WP_264797027.1">
    <property type="nucleotide sequence ID" value="NZ_BRVS01000026.1"/>
</dbReference>
<accession>A0ABQ5MYL6</accession>
<dbReference type="Gene3D" id="3.90.180.10">
    <property type="entry name" value="Medium-chain alcohol dehydrogenases, catalytic domain"/>
    <property type="match status" value="1"/>
</dbReference>
<dbReference type="InterPro" id="IPR013154">
    <property type="entry name" value="ADH-like_N"/>
</dbReference>
<feature type="region of interest" description="Disordered" evidence="7">
    <location>
        <begin position="1"/>
        <end position="63"/>
    </location>
</feature>
<organism evidence="10 11">
    <name type="scientific">Arthrobacter mangrovi</name>
    <dbReference type="NCBI Taxonomy" id="2966350"/>
    <lineage>
        <taxon>Bacteria</taxon>
        <taxon>Bacillati</taxon>
        <taxon>Actinomycetota</taxon>
        <taxon>Actinomycetes</taxon>
        <taxon>Micrococcales</taxon>
        <taxon>Micrococcaceae</taxon>
        <taxon>Arthrobacter</taxon>
    </lineage>
</organism>
<protein>
    <recommendedName>
        <fullName evidence="12">Alcohol dehydrogenase</fullName>
    </recommendedName>
</protein>
<evidence type="ECO:0000256" key="4">
    <source>
        <dbReference type="ARBA" id="ARBA00022833"/>
    </source>
</evidence>
<dbReference type="EMBL" id="BRVS01000026">
    <property type="protein sequence ID" value="GLB68935.1"/>
    <property type="molecule type" value="Genomic_DNA"/>
</dbReference>
<evidence type="ECO:0000259" key="8">
    <source>
        <dbReference type="Pfam" id="PF00107"/>
    </source>
</evidence>
<dbReference type="Pfam" id="PF00107">
    <property type="entry name" value="ADH_zinc_N"/>
    <property type="match status" value="1"/>
</dbReference>
<evidence type="ECO:0000313" key="11">
    <source>
        <dbReference type="Proteomes" id="UP001209654"/>
    </source>
</evidence>
<evidence type="ECO:0000256" key="2">
    <source>
        <dbReference type="ARBA" id="ARBA00008072"/>
    </source>
</evidence>
<dbReference type="Gene3D" id="3.40.50.720">
    <property type="entry name" value="NAD(P)-binding Rossmann-like Domain"/>
    <property type="match status" value="1"/>
</dbReference>
<evidence type="ECO:0000256" key="5">
    <source>
        <dbReference type="ARBA" id="ARBA00023002"/>
    </source>
</evidence>
<evidence type="ECO:0000256" key="3">
    <source>
        <dbReference type="ARBA" id="ARBA00022723"/>
    </source>
</evidence>
<keyword evidence="11" id="KW-1185">Reference proteome</keyword>
<evidence type="ECO:0000313" key="10">
    <source>
        <dbReference type="EMBL" id="GLB68935.1"/>
    </source>
</evidence>
<proteinExistence type="inferred from homology"/>
<evidence type="ECO:0000256" key="6">
    <source>
        <dbReference type="RuleBase" id="RU361277"/>
    </source>
</evidence>
<dbReference type="InterPro" id="IPR013149">
    <property type="entry name" value="ADH-like_C"/>
</dbReference>
<name>A0ABQ5MYL6_9MICC</name>
<keyword evidence="5" id="KW-0560">Oxidoreductase</keyword>
<dbReference type="InterPro" id="IPR036291">
    <property type="entry name" value="NAD(P)-bd_dom_sf"/>
</dbReference>
<evidence type="ECO:0000256" key="1">
    <source>
        <dbReference type="ARBA" id="ARBA00001947"/>
    </source>
</evidence>
<dbReference type="SUPFAM" id="SSF51735">
    <property type="entry name" value="NAD(P)-binding Rossmann-fold domains"/>
    <property type="match status" value="1"/>
</dbReference>
<dbReference type="InterPro" id="IPR002328">
    <property type="entry name" value="ADH_Zn_CS"/>
</dbReference>
<dbReference type="Pfam" id="PF08240">
    <property type="entry name" value="ADH_N"/>
    <property type="match status" value="1"/>
</dbReference>
<sequence>MADGQAGAGPDNASHNDGRPDDAATNRSSHDGSAGNGGGQRGARDPGRDNLALARVSPDPGGVGLVDHPVRLPGPEEVEFRVALCGLCGSDVVVYDADPHFGWVRPGTVLGHESVGTVGRVGLLVPEEIAPGMRAVPVSKVRCGRCSECAAGRVEQCRRPATLGLGRHGTACGRTIIPWHCLVPVPDGLPDTTAVLVEPTSVAWRAVVEVAQVRAGERVAVSTTRAIGLLAALIAKARGADVTMVGRSGPEYEAKRELAVRLGLRSTTAPDPGLFDTWVEASGSGKQLATAMASVRSGGKLVLVAMYASGTRQPVNARARKDVDILTSYSSVRADFEEAVGFLLTVPQVGEQLITLFPMDRAVEALRLTARAAATEDGRPLIKAVLQPGAWNRDSGA</sequence>
<feature type="compositionally biased region" description="Basic and acidic residues" evidence="7">
    <location>
        <begin position="14"/>
        <end position="30"/>
    </location>
</feature>
<feature type="domain" description="Alcohol dehydrogenase-like C-terminal" evidence="8">
    <location>
        <begin position="226"/>
        <end position="343"/>
    </location>
</feature>
<dbReference type="PANTHER" id="PTHR43350:SF17">
    <property type="entry name" value="NAD-DEPENDENT ALCOHOL DEHYDROGENASE"/>
    <property type="match status" value="1"/>
</dbReference>
<evidence type="ECO:0000256" key="7">
    <source>
        <dbReference type="SAM" id="MobiDB-lite"/>
    </source>
</evidence>
<keyword evidence="3 6" id="KW-0479">Metal-binding</keyword>
<comment type="caution">
    <text evidence="10">The sequence shown here is derived from an EMBL/GenBank/DDBJ whole genome shotgun (WGS) entry which is preliminary data.</text>
</comment>
<feature type="domain" description="Alcohol dehydrogenase-like N-terminal" evidence="9">
    <location>
        <begin position="74"/>
        <end position="187"/>
    </location>
</feature>